<dbReference type="GO" id="GO:0042128">
    <property type="term" value="P:nitrate assimilation"/>
    <property type="evidence" value="ECO:0007669"/>
    <property type="project" value="UniProtKB-UniRule"/>
</dbReference>
<evidence type="ECO:0000259" key="19">
    <source>
        <dbReference type="Pfam" id="PF03460"/>
    </source>
</evidence>
<dbReference type="Gene3D" id="3.30.390.30">
    <property type="match status" value="1"/>
</dbReference>
<keyword evidence="9 16" id="KW-0274">FAD</keyword>
<dbReference type="InterPro" id="IPR017121">
    <property type="entry name" value="Nitrite_Rdtase_lsu"/>
</dbReference>
<evidence type="ECO:0000259" key="20">
    <source>
        <dbReference type="Pfam" id="PF04324"/>
    </source>
</evidence>
<sequence length="866" mass="93690">MQTLKLIVIGNGMVGQHFLEQLVEKSQQQDPTFNIPSFNIQVFGAEPVAAYDRVHLSEYFQSQSADGLMLAAPDFYQQHGIKLHLHEAVLAIDPSAKTVSTAKGEYKYDQLVLATGSYPFVPPIPGNTQPHCLVYRTLEDLDAIYQSSQHATTGVVIGGGLLGLEAANALKMLGLEAHVVEFASRLMPVQLDPDAGELLKAKIQALGVTVHTEKATAQICAGSEKRLQLQFTDGQHLETDLIVFSAGIRPQDVLAKAAGLTLGERGGIVINDQCQTSDANIFAIGECALWNNQIFGLVAPGYQMARAAAARLCLDAEPKFLGADMSTKLKLLGVDVGSIGDAHGKTPGSISLRYRNDQSGVYRKLVLSKDGKKLLGAVLVGDNSYYDNLLQYVLNGLKLPANPEALILPTSGPAPTLGVAALPATATICSCHNVSKGNICSAIDAGTQDLVGLKSCTKAGTGCGGCAALLKSVLDHELTSRGVTVKKDICEHFAYSRQQLYHLVRVGNIKTFSELIAQHGKGHGCEICKPAVGSILASCWNEPVLAKPHVALQDTNDTFLANMQKNGTYSVVPRIPGGEITPKMLISIGQIAEQYQLYTKITGGQRIDLFGATLDQLPLVWQQLIDAGFETGHAYGKSLRTVKSCVGSTWCRYGVQDSVSMAVLIEHRYKGVRAPHKIKMAVSGCTRECAEAQSKDVGVIATENGWNLYVCGNGGMKPRHADLFATDLTDEQLLRYIDRFLMFYIATADRLQRTSVWFGNLDGGLDYLKQVILHDSLGIGAELEAQMALLVDNYQCEWKTALETPEQRARFKSFVNAPAPERDSFGFRSERGQLIPSQFIDAASPRLKAQVSAPAIPTETFAEENR</sequence>
<dbReference type="InterPro" id="IPR045854">
    <property type="entry name" value="NO2/SO3_Rdtase_4Fe4S_sf"/>
</dbReference>
<feature type="domain" description="NADH-rubredoxin oxidoreductase C-terminal" evidence="22">
    <location>
        <begin position="326"/>
        <end position="393"/>
    </location>
</feature>
<dbReference type="SUPFAM" id="SSF51905">
    <property type="entry name" value="FAD/NAD(P)-binding domain"/>
    <property type="match status" value="2"/>
</dbReference>
<dbReference type="GO" id="GO:0051539">
    <property type="term" value="F:4 iron, 4 sulfur cluster binding"/>
    <property type="evidence" value="ECO:0007669"/>
    <property type="project" value="UniProtKB-KW"/>
</dbReference>
<evidence type="ECO:0000256" key="11">
    <source>
        <dbReference type="ARBA" id="ARBA00023004"/>
    </source>
</evidence>
<dbReference type="Pfam" id="PF01077">
    <property type="entry name" value="NIR_SIR"/>
    <property type="match status" value="1"/>
</dbReference>
<dbReference type="UniPathway" id="UPA00653"/>
<dbReference type="GO" id="GO:0051537">
    <property type="term" value="F:2 iron, 2 sulfur cluster binding"/>
    <property type="evidence" value="ECO:0007669"/>
    <property type="project" value="UniProtKB-KW"/>
</dbReference>
<dbReference type="FunFam" id="3.30.413.10:FF:000007">
    <property type="entry name" value="Nitrite reductase [NAD(P)H] large subunit"/>
    <property type="match status" value="1"/>
</dbReference>
<feature type="domain" description="BFD-like [2Fe-2S]-binding" evidence="20">
    <location>
        <begin position="428"/>
        <end position="475"/>
    </location>
</feature>
<keyword evidence="8 17" id="KW-0479">Metal-binding</keyword>
<keyword evidence="5 17" id="KW-0349">Heme</keyword>
<comment type="cofactor">
    <cofactor evidence="14">
        <name>[2Fe-2S] cluster</name>
        <dbReference type="ChEBI" id="CHEBI:190135"/>
    </cofactor>
</comment>
<dbReference type="InterPro" id="IPR023753">
    <property type="entry name" value="FAD/NAD-binding_dom"/>
</dbReference>
<dbReference type="Gene3D" id="3.30.413.10">
    <property type="entry name" value="Sulfite Reductase Hemoprotein, domain 1"/>
    <property type="match status" value="1"/>
</dbReference>
<dbReference type="InterPro" id="IPR006067">
    <property type="entry name" value="NO2/SO3_Rdtase_4Fe4S_dom"/>
</dbReference>
<comment type="pathway">
    <text evidence="2">Nitrogen metabolism; nitrate reduction (assimilation).</text>
</comment>
<evidence type="ECO:0000256" key="3">
    <source>
        <dbReference type="ARBA" id="ARBA00010429"/>
    </source>
</evidence>
<evidence type="ECO:0000256" key="8">
    <source>
        <dbReference type="ARBA" id="ARBA00022723"/>
    </source>
</evidence>
<name>A0A437QSG8_9GAMM</name>
<dbReference type="PRINTS" id="PR00368">
    <property type="entry name" value="FADPNR"/>
</dbReference>
<dbReference type="FunFam" id="3.50.50.60:FF:000033">
    <property type="entry name" value="Nitrite reductase [NAD(P)H], large subunit"/>
    <property type="match status" value="1"/>
</dbReference>
<feature type="binding site" evidence="17">
    <location>
        <position position="689"/>
    </location>
    <ligand>
        <name>[4Fe-4S] cluster</name>
        <dbReference type="ChEBI" id="CHEBI:49883"/>
    </ligand>
</feature>
<evidence type="ECO:0000256" key="2">
    <source>
        <dbReference type="ARBA" id="ARBA00005096"/>
    </source>
</evidence>
<dbReference type="InterPro" id="IPR036136">
    <property type="entry name" value="Nit/Sulf_reduc_fer-like_dom_sf"/>
</dbReference>
<comment type="cofactor">
    <cofactor evidence="17">
        <name>siroheme</name>
        <dbReference type="ChEBI" id="CHEBI:60052"/>
    </cofactor>
    <text evidence="17">Binds 1 siroheme per subunit.</text>
</comment>
<dbReference type="InterPro" id="IPR036188">
    <property type="entry name" value="FAD/NAD-bd_sf"/>
</dbReference>
<dbReference type="NCBIfam" id="NF011565">
    <property type="entry name" value="PRK14989.1"/>
    <property type="match status" value="1"/>
</dbReference>
<feature type="binding site" description="axial binding residue" evidence="17">
    <location>
        <position position="689"/>
    </location>
    <ligand>
        <name>siroheme</name>
        <dbReference type="ChEBI" id="CHEBI:60052"/>
    </ligand>
    <ligandPart>
        <name>Fe</name>
        <dbReference type="ChEBI" id="CHEBI:18248"/>
    </ligandPart>
</feature>
<comment type="cofactor">
    <cofactor evidence="1 16">
        <name>FAD</name>
        <dbReference type="ChEBI" id="CHEBI:57692"/>
    </cofactor>
</comment>
<evidence type="ECO:0000256" key="9">
    <source>
        <dbReference type="ARBA" id="ARBA00022827"/>
    </source>
</evidence>
<evidence type="ECO:0000256" key="4">
    <source>
        <dbReference type="ARBA" id="ARBA00022485"/>
    </source>
</evidence>
<dbReference type="GO" id="GO:0098809">
    <property type="term" value="F:nitrite reductase activity"/>
    <property type="evidence" value="ECO:0007669"/>
    <property type="project" value="InterPro"/>
</dbReference>
<comment type="subunit">
    <text evidence="15">Homodimer which associates with NirD.</text>
</comment>
<comment type="caution">
    <text evidence="23">The sequence shown here is derived from an EMBL/GenBank/DDBJ whole genome shotgun (WGS) entry which is preliminary data.</text>
</comment>
<dbReference type="NCBIfam" id="TIGR02374">
    <property type="entry name" value="nitri_red_nirB"/>
    <property type="match status" value="1"/>
</dbReference>
<comment type="similarity">
    <text evidence="3">Belongs to the nitrite and sulfite reductase 4Fe-4S domain family.</text>
</comment>
<dbReference type="SUPFAM" id="SSF56014">
    <property type="entry name" value="Nitrite and sulphite reductase 4Fe-4S domain-like"/>
    <property type="match status" value="1"/>
</dbReference>
<dbReference type="Pfam" id="PF03460">
    <property type="entry name" value="NIR_SIR_ferr"/>
    <property type="match status" value="1"/>
</dbReference>
<dbReference type="RefSeq" id="WP_127698887.1">
    <property type="nucleotide sequence ID" value="NZ_SACS01000009.1"/>
</dbReference>
<dbReference type="EMBL" id="SACS01000009">
    <property type="protein sequence ID" value="RVU37445.1"/>
    <property type="molecule type" value="Genomic_DNA"/>
</dbReference>
<dbReference type="SUPFAM" id="SSF55124">
    <property type="entry name" value="Nitrite/Sulfite reductase N-terminal domain-like"/>
    <property type="match status" value="1"/>
</dbReference>
<dbReference type="GO" id="GO:0046872">
    <property type="term" value="F:metal ion binding"/>
    <property type="evidence" value="ECO:0007669"/>
    <property type="project" value="UniProtKB-KW"/>
</dbReference>
<keyword evidence="10" id="KW-0560">Oxidoreductase</keyword>
<evidence type="ECO:0000256" key="14">
    <source>
        <dbReference type="ARBA" id="ARBA00034078"/>
    </source>
</evidence>
<evidence type="ECO:0000256" key="13">
    <source>
        <dbReference type="ARBA" id="ARBA00023063"/>
    </source>
</evidence>
<evidence type="ECO:0000256" key="5">
    <source>
        <dbReference type="ARBA" id="ARBA00022617"/>
    </source>
</evidence>
<dbReference type="GO" id="GO:0050660">
    <property type="term" value="F:flavin adenine dinucleotide binding"/>
    <property type="evidence" value="ECO:0007669"/>
    <property type="project" value="UniProtKB-UniRule"/>
</dbReference>
<dbReference type="Pfam" id="PF07992">
    <property type="entry name" value="Pyr_redox_2"/>
    <property type="match status" value="1"/>
</dbReference>
<accession>A0A437QSG8</accession>
<dbReference type="Proteomes" id="UP000283077">
    <property type="component" value="Unassembled WGS sequence"/>
</dbReference>
<dbReference type="PRINTS" id="PR00411">
    <property type="entry name" value="PNDRDTASEI"/>
</dbReference>
<feature type="binding site" evidence="17">
    <location>
        <position position="685"/>
    </location>
    <ligand>
        <name>[4Fe-4S] cluster</name>
        <dbReference type="ChEBI" id="CHEBI:49883"/>
    </ligand>
</feature>
<evidence type="ECO:0000256" key="6">
    <source>
        <dbReference type="ARBA" id="ARBA00022630"/>
    </source>
</evidence>
<dbReference type="FunFam" id="1.10.10.1100:FF:000002">
    <property type="entry name" value="Nitrite reductase large subunit"/>
    <property type="match status" value="1"/>
</dbReference>
<dbReference type="FunFam" id="3.30.390.30:FF:000006">
    <property type="entry name" value="Nitrite reductase large subunit"/>
    <property type="match status" value="1"/>
</dbReference>
<feature type="binding site" evidence="17">
    <location>
        <position position="651"/>
    </location>
    <ligand>
        <name>[4Fe-4S] cluster</name>
        <dbReference type="ChEBI" id="CHEBI:49883"/>
    </ligand>
</feature>
<evidence type="ECO:0000256" key="7">
    <source>
        <dbReference type="ARBA" id="ARBA00022714"/>
    </source>
</evidence>
<reference evidence="23 24" key="1">
    <citation type="submission" date="2019-01" db="EMBL/GenBank/DDBJ databases">
        <authorList>
            <person name="Chen W.-M."/>
        </authorList>
    </citation>
    <scope>NUCLEOTIDE SEQUENCE [LARGE SCALE GENOMIC DNA]</scope>
    <source>
        <strain evidence="23 24">KYPC3</strain>
    </source>
</reference>
<dbReference type="OrthoDB" id="9768666at2"/>
<keyword evidence="12 17" id="KW-0411">Iron-sulfur</keyword>
<dbReference type="InterPro" id="IPR006066">
    <property type="entry name" value="NO2/SO3_Rdtase_FeS/sirohaem_BS"/>
</dbReference>
<dbReference type="InterPro" id="IPR041575">
    <property type="entry name" value="Rubredoxin_C"/>
</dbReference>
<dbReference type="Pfam" id="PF18267">
    <property type="entry name" value="Rubredoxin_C"/>
    <property type="match status" value="1"/>
</dbReference>
<evidence type="ECO:0000313" key="23">
    <source>
        <dbReference type="EMBL" id="RVU37445.1"/>
    </source>
</evidence>
<feature type="domain" description="Nitrite/sulphite reductase 4Fe-4S" evidence="18">
    <location>
        <begin position="636"/>
        <end position="754"/>
    </location>
</feature>
<dbReference type="PIRSF" id="PIRSF037149">
    <property type="entry name" value="NirB"/>
    <property type="match status" value="1"/>
</dbReference>
<evidence type="ECO:0000259" key="18">
    <source>
        <dbReference type="Pfam" id="PF01077"/>
    </source>
</evidence>
<evidence type="ECO:0000313" key="24">
    <source>
        <dbReference type="Proteomes" id="UP000283077"/>
    </source>
</evidence>
<keyword evidence="7" id="KW-0001">2Fe-2S</keyword>
<keyword evidence="11 17" id="KW-0408">Iron</keyword>
<proteinExistence type="inferred from homology"/>
<feature type="domain" description="Nitrite/Sulfite reductase ferredoxin-like" evidence="19">
    <location>
        <begin position="564"/>
        <end position="624"/>
    </location>
</feature>
<evidence type="ECO:0000256" key="17">
    <source>
        <dbReference type="PIRSR" id="PIRSR037149-1"/>
    </source>
</evidence>
<evidence type="ECO:0000259" key="22">
    <source>
        <dbReference type="Pfam" id="PF18267"/>
    </source>
</evidence>
<dbReference type="PANTHER" id="PTHR43809:SF1">
    <property type="entry name" value="NITRITE REDUCTASE (NADH) LARGE SUBUNIT"/>
    <property type="match status" value="1"/>
</dbReference>
<dbReference type="AlphaFoldDB" id="A0A437QSG8"/>
<gene>
    <name evidence="23" type="ORF">EOE67_09635</name>
</gene>
<organism evidence="23 24">
    <name type="scientific">Rheinheimera riviphila</name>
    <dbReference type="NCBI Taxonomy" id="1834037"/>
    <lineage>
        <taxon>Bacteria</taxon>
        <taxon>Pseudomonadati</taxon>
        <taxon>Pseudomonadota</taxon>
        <taxon>Gammaproteobacteria</taxon>
        <taxon>Chromatiales</taxon>
        <taxon>Chromatiaceae</taxon>
        <taxon>Rheinheimera</taxon>
    </lineage>
</organism>
<feature type="binding site" evidence="17">
    <location>
        <position position="645"/>
    </location>
    <ligand>
        <name>[4Fe-4S] cluster</name>
        <dbReference type="ChEBI" id="CHEBI:49883"/>
    </ligand>
</feature>
<evidence type="ECO:0000256" key="1">
    <source>
        <dbReference type="ARBA" id="ARBA00001974"/>
    </source>
</evidence>
<evidence type="ECO:0000259" key="21">
    <source>
        <dbReference type="Pfam" id="PF07992"/>
    </source>
</evidence>
<comment type="cofactor">
    <cofactor evidence="17">
        <name>[4Fe-4S] cluster</name>
        <dbReference type="ChEBI" id="CHEBI:49883"/>
    </cofactor>
    <text evidence="17">Binds 1 [4Fe-4S] cluster per subunit.</text>
</comment>
<dbReference type="PRINTS" id="PR00397">
    <property type="entry name" value="SIROHAEM"/>
</dbReference>
<dbReference type="GO" id="GO:0050661">
    <property type="term" value="F:NADP binding"/>
    <property type="evidence" value="ECO:0007669"/>
    <property type="project" value="UniProtKB-UniRule"/>
</dbReference>
<dbReference type="InterPro" id="IPR016156">
    <property type="entry name" value="FAD/NAD-linked_Rdtase_dimer_sf"/>
</dbReference>
<dbReference type="PANTHER" id="PTHR43809">
    <property type="entry name" value="NITRITE REDUCTASE (NADH) LARGE SUBUNIT"/>
    <property type="match status" value="1"/>
</dbReference>
<evidence type="ECO:0000256" key="16">
    <source>
        <dbReference type="PIRNR" id="PIRNR037149"/>
    </source>
</evidence>
<dbReference type="Gene3D" id="3.50.50.60">
    <property type="entry name" value="FAD/NAD(P)-binding domain"/>
    <property type="match status" value="2"/>
</dbReference>
<evidence type="ECO:0000256" key="10">
    <source>
        <dbReference type="ARBA" id="ARBA00023002"/>
    </source>
</evidence>
<evidence type="ECO:0000256" key="15">
    <source>
        <dbReference type="ARBA" id="ARBA00064211"/>
    </source>
</evidence>
<dbReference type="InterPro" id="IPR007419">
    <property type="entry name" value="BFD-like_2Fe2S-bd_dom"/>
</dbReference>
<dbReference type="InterPro" id="IPR012744">
    <property type="entry name" value="Nitri_red_NirB"/>
</dbReference>
<dbReference type="GO" id="GO:0020037">
    <property type="term" value="F:heme binding"/>
    <property type="evidence" value="ECO:0007669"/>
    <property type="project" value="InterPro"/>
</dbReference>
<dbReference type="Gene3D" id="1.10.10.1100">
    <property type="entry name" value="BFD-like [2Fe-2S]-binding domain"/>
    <property type="match status" value="1"/>
</dbReference>
<evidence type="ECO:0000256" key="12">
    <source>
        <dbReference type="ARBA" id="ARBA00023014"/>
    </source>
</evidence>
<keyword evidence="4 17" id="KW-0004">4Fe-4S</keyword>
<dbReference type="InterPro" id="IPR052034">
    <property type="entry name" value="NasD-like"/>
</dbReference>
<keyword evidence="6 16" id="KW-0285">Flavoprotein</keyword>
<dbReference type="PROSITE" id="PS00365">
    <property type="entry name" value="NIR_SIR"/>
    <property type="match status" value="1"/>
</dbReference>
<dbReference type="InterPro" id="IPR005117">
    <property type="entry name" value="NiRdtase/SiRdtase_haem-b_fer"/>
</dbReference>
<keyword evidence="13 16" id="KW-0534">Nitrate assimilation</keyword>
<dbReference type="GO" id="GO:0015980">
    <property type="term" value="P:energy derivation by oxidation of organic compounds"/>
    <property type="evidence" value="ECO:0007669"/>
    <property type="project" value="UniProtKB-ARBA"/>
</dbReference>
<feature type="domain" description="FAD/NAD(P)-binding" evidence="21">
    <location>
        <begin position="5"/>
        <end position="300"/>
    </location>
</feature>
<dbReference type="CDD" id="cd19944">
    <property type="entry name" value="NirB_Fer2_BFD-like_2"/>
    <property type="match status" value="1"/>
</dbReference>
<keyword evidence="24" id="KW-1185">Reference proteome</keyword>
<dbReference type="Pfam" id="PF04324">
    <property type="entry name" value="Fer2_BFD"/>
    <property type="match status" value="1"/>
</dbReference>
<protein>
    <submittedName>
        <fullName evidence="23">Nitrite reductase large subunit</fullName>
    </submittedName>
</protein>
<dbReference type="InterPro" id="IPR041854">
    <property type="entry name" value="BFD-like_2Fe2S-bd_dom_sf"/>
</dbReference>